<comment type="subcellular location">
    <subcellularLocation>
        <location evidence="1">Membrane</location>
        <topology evidence="1">Multi-pass membrane protein</topology>
    </subcellularLocation>
</comment>
<evidence type="ECO:0000259" key="12">
    <source>
        <dbReference type="PROSITE" id="PS51846"/>
    </source>
</evidence>
<dbReference type="InterPro" id="IPR000644">
    <property type="entry name" value="CBS_dom"/>
</dbReference>
<feature type="domain" description="CBS" evidence="11">
    <location>
        <begin position="225"/>
        <end position="285"/>
    </location>
</feature>
<dbReference type="VEuPathDB" id="FungiDB:AeMF1_010805"/>
<feature type="domain" description="Cyclic nucleotide-binding" evidence="10">
    <location>
        <begin position="444"/>
        <end position="543"/>
    </location>
</feature>
<feature type="domain" description="CBS" evidence="11">
    <location>
        <begin position="295"/>
        <end position="361"/>
    </location>
</feature>
<dbReference type="FunFam" id="3.10.580.10:FF:000006">
    <property type="entry name" value="DUF21 and CBS domain protein"/>
    <property type="match status" value="1"/>
</dbReference>
<sequence length="571" mass="63589">MIQQHGGMTDGGSSSADWTTDEWALRLGAIFVLVFLAAMFSGLTLGLMSLDKVGLEVVIATGEEATATEEERRNAKYAKKIQPIRHDGHLLLTTLLFGNVAVNSIMAILMADMTSGFVGFIVSTIILVIFGEVIPQALCSKHPLAIGAKALPLIYVLIGVMYIIAKPIALVLDYFVGHDMGTVFSRCELEKMLDIHVKQKKLDEDELGIMRGAMHYKQTPVSSVMTPIADVFTLPGSTRLDLQMIEKIYSMGYTRVPVWGKDVNDVLGIIFVKDLIFVDPEARDKTTLLDFLHLFGRSVHRVWPDSTLGDVLEAFKVGRTHLAIVHEVNNWSKTDPFYETQGVVTLEDIVEEILQDEIYDEQDVANSPMHQRNTRMAHPSFDTGVRHIIDNNTEFKSITEPEAMALAKHLVATQAVFRVPDASGLPLTPESVAGLLMRSPIVEYNNEHPKLYEANVVANHCLVVMQGEVAITSQEATSRTAGLWTVLGVNSLIQVDGDYRSDVTVTIPCDYLRCLRISRLEFQKMLRPVSLSKKHSVLNTRRRESIQKINQNPPPRRGKKEDSVRHAVSYV</sequence>
<gene>
    <name evidence="13" type="ORF">Ae201684_007163</name>
</gene>
<feature type="transmembrane region" description="Helical" evidence="9">
    <location>
        <begin position="117"/>
        <end position="134"/>
    </location>
</feature>
<dbReference type="Pfam" id="PF01595">
    <property type="entry name" value="CNNM"/>
    <property type="match status" value="1"/>
</dbReference>
<evidence type="ECO:0000259" key="10">
    <source>
        <dbReference type="PROSITE" id="PS50042"/>
    </source>
</evidence>
<evidence type="ECO:0000313" key="13">
    <source>
        <dbReference type="EMBL" id="KAF0736716.1"/>
    </source>
</evidence>
<keyword evidence="14" id="KW-1185">Reference proteome</keyword>
<proteinExistence type="predicted"/>
<organism evidence="13 14">
    <name type="scientific">Aphanomyces euteiches</name>
    <dbReference type="NCBI Taxonomy" id="100861"/>
    <lineage>
        <taxon>Eukaryota</taxon>
        <taxon>Sar</taxon>
        <taxon>Stramenopiles</taxon>
        <taxon>Oomycota</taxon>
        <taxon>Saprolegniomycetes</taxon>
        <taxon>Saprolegniales</taxon>
        <taxon>Verrucalvaceae</taxon>
        <taxon>Aphanomyces</taxon>
    </lineage>
</organism>
<dbReference type="PANTHER" id="PTHR12064:SF94">
    <property type="entry name" value="UNEXTENDED PROTEIN"/>
    <property type="match status" value="1"/>
</dbReference>
<keyword evidence="2 7" id="KW-0812">Transmembrane</keyword>
<dbReference type="Proteomes" id="UP000481153">
    <property type="component" value="Unassembled WGS sequence"/>
</dbReference>
<dbReference type="SUPFAM" id="SSF54631">
    <property type="entry name" value="CBS-domain pair"/>
    <property type="match status" value="1"/>
</dbReference>
<evidence type="ECO:0008006" key="15">
    <source>
        <dbReference type="Google" id="ProtNLM"/>
    </source>
</evidence>
<accession>A0A6G0X9N9</accession>
<evidence type="ECO:0000256" key="8">
    <source>
        <dbReference type="SAM" id="MobiDB-lite"/>
    </source>
</evidence>
<evidence type="ECO:0000256" key="6">
    <source>
        <dbReference type="PROSITE-ProRule" id="PRU00703"/>
    </source>
</evidence>
<feature type="transmembrane region" description="Helical" evidence="9">
    <location>
        <begin position="146"/>
        <end position="165"/>
    </location>
</feature>
<dbReference type="PANTHER" id="PTHR12064">
    <property type="entry name" value="METAL TRANSPORTER CNNM"/>
    <property type="match status" value="1"/>
</dbReference>
<dbReference type="EMBL" id="VJMJ01000088">
    <property type="protein sequence ID" value="KAF0736716.1"/>
    <property type="molecule type" value="Genomic_DNA"/>
</dbReference>
<evidence type="ECO:0000313" key="14">
    <source>
        <dbReference type="Proteomes" id="UP000481153"/>
    </source>
</evidence>
<dbReference type="InterPro" id="IPR000595">
    <property type="entry name" value="cNMP-bd_dom"/>
</dbReference>
<dbReference type="InterPro" id="IPR046342">
    <property type="entry name" value="CBS_dom_sf"/>
</dbReference>
<dbReference type="InterPro" id="IPR044751">
    <property type="entry name" value="Ion_transp-like_CBS"/>
</dbReference>
<dbReference type="AlphaFoldDB" id="A0A6G0X9N9"/>
<keyword evidence="4 7" id="KW-1133">Transmembrane helix</keyword>
<dbReference type="CDD" id="cd04590">
    <property type="entry name" value="CBS_pair_CorC_HlyC_assoc"/>
    <property type="match status" value="1"/>
</dbReference>
<dbReference type="GO" id="GO:0016020">
    <property type="term" value="C:membrane"/>
    <property type="evidence" value="ECO:0007669"/>
    <property type="project" value="UniProtKB-SubCell"/>
</dbReference>
<feature type="domain" description="CNNM transmembrane" evidence="12">
    <location>
        <begin position="19"/>
        <end position="206"/>
    </location>
</feature>
<name>A0A6G0X9N9_9STRA</name>
<dbReference type="PROSITE" id="PS50042">
    <property type="entry name" value="CNMP_BINDING_3"/>
    <property type="match status" value="1"/>
</dbReference>
<feature type="region of interest" description="Disordered" evidence="8">
    <location>
        <begin position="536"/>
        <end position="571"/>
    </location>
</feature>
<keyword evidence="5 7" id="KW-0472">Membrane</keyword>
<dbReference type="InterPro" id="IPR002550">
    <property type="entry name" value="CNNM"/>
</dbReference>
<evidence type="ECO:0000259" key="11">
    <source>
        <dbReference type="PROSITE" id="PS51371"/>
    </source>
</evidence>
<dbReference type="GO" id="GO:0010960">
    <property type="term" value="P:magnesium ion homeostasis"/>
    <property type="evidence" value="ECO:0007669"/>
    <property type="project" value="InterPro"/>
</dbReference>
<evidence type="ECO:0000256" key="3">
    <source>
        <dbReference type="ARBA" id="ARBA00022737"/>
    </source>
</evidence>
<evidence type="ECO:0000256" key="9">
    <source>
        <dbReference type="SAM" id="Phobius"/>
    </source>
</evidence>
<evidence type="ECO:0000256" key="4">
    <source>
        <dbReference type="ARBA" id="ARBA00022989"/>
    </source>
</evidence>
<feature type="transmembrane region" description="Helical" evidence="9">
    <location>
        <begin position="90"/>
        <end position="111"/>
    </location>
</feature>
<dbReference type="InterPro" id="IPR045095">
    <property type="entry name" value="ACDP"/>
</dbReference>
<evidence type="ECO:0000256" key="5">
    <source>
        <dbReference type="ARBA" id="ARBA00023136"/>
    </source>
</evidence>
<feature type="transmembrane region" description="Helical" evidence="9">
    <location>
        <begin position="23"/>
        <end position="45"/>
    </location>
</feature>
<dbReference type="Gene3D" id="3.10.580.10">
    <property type="entry name" value="CBS-domain"/>
    <property type="match status" value="1"/>
</dbReference>
<protein>
    <recommendedName>
        <fullName evidence="15">CNNM transmembrane domain-containing protein</fullName>
    </recommendedName>
</protein>
<keyword evidence="6" id="KW-0129">CBS domain</keyword>
<keyword evidence="3" id="KW-0677">Repeat</keyword>
<reference evidence="13 14" key="1">
    <citation type="submission" date="2019-07" db="EMBL/GenBank/DDBJ databases">
        <title>Genomics analysis of Aphanomyces spp. identifies a new class of oomycete effector associated with host adaptation.</title>
        <authorList>
            <person name="Gaulin E."/>
        </authorList>
    </citation>
    <scope>NUCLEOTIDE SEQUENCE [LARGE SCALE GENOMIC DNA]</scope>
    <source>
        <strain evidence="13 14">ATCC 201684</strain>
    </source>
</reference>
<evidence type="ECO:0000256" key="2">
    <source>
        <dbReference type="ARBA" id="ARBA00022692"/>
    </source>
</evidence>
<dbReference type="PROSITE" id="PS51371">
    <property type="entry name" value="CBS"/>
    <property type="match status" value="2"/>
</dbReference>
<evidence type="ECO:0000256" key="7">
    <source>
        <dbReference type="PROSITE-ProRule" id="PRU01193"/>
    </source>
</evidence>
<comment type="caution">
    <text evidence="13">The sequence shown here is derived from an EMBL/GenBank/DDBJ whole genome shotgun (WGS) entry which is preliminary data.</text>
</comment>
<dbReference type="PROSITE" id="PS51846">
    <property type="entry name" value="CNNM"/>
    <property type="match status" value="1"/>
</dbReference>
<evidence type="ECO:0000256" key="1">
    <source>
        <dbReference type="ARBA" id="ARBA00004141"/>
    </source>
</evidence>